<feature type="coiled-coil region" evidence="1">
    <location>
        <begin position="12"/>
        <end position="65"/>
    </location>
</feature>
<evidence type="ECO:0000313" key="3">
    <source>
        <dbReference type="EMBL" id="TYS48006.1"/>
    </source>
</evidence>
<feature type="coiled-coil region" evidence="1">
    <location>
        <begin position="95"/>
        <end position="188"/>
    </location>
</feature>
<reference evidence="3 4" key="1">
    <citation type="submission" date="2019-08" db="EMBL/GenBank/DDBJ databases">
        <title>Bacillus genomes from the desert of Cuatro Cienegas, Coahuila.</title>
        <authorList>
            <person name="Olmedo-Alvarez G."/>
        </authorList>
    </citation>
    <scope>NUCLEOTIDE SEQUENCE [LARGE SCALE GENOMIC DNA]</scope>
    <source>
        <strain evidence="3 4">CH446_14T</strain>
    </source>
</reference>
<dbReference type="AlphaFoldDB" id="A0A5D4RDR7"/>
<dbReference type="EMBL" id="VTER01000006">
    <property type="protein sequence ID" value="TYS48006.1"/>
    <property type="molecule type" value="Genomic_DNA"/>
</dbReference>
<dbReference type="Proteomes" id="UP000322139">
    <property type="component" value="Unassembled WGS sequence"/>
</dbReference>
<keyword evidence="1" id="KW-0175">Coiled coil</keyword>
<dbReference type="SUPFAM" id="SSF57997">
    <property type="entry name" value="Tropomyosin"/>
    <property type="match status" value="1"/>
</dbReference>
<evidence type="ECO:0000256" key="1">
    <source>
        <dbReference type="SAM" id="Coils"/>
    </source>
</evidence>
<sequence length="280" mass="32812">MLRSSVYREDDYHMLKQKIIHLNSELSRYKAKVKEYQDDYHYSQLETLKEKNLLLEKELAELVHSRDEERKAFVKKHEEESRNSLSSISHLEDYIGDLEEKCSKSSERIIELEEELLTQGEANDRLQAELAEFKEKTYPKQEEVVRLKAELKAVEKSLEDQLEEFNILKKDRNRLLEDNNQLVQMQQNTMNELLSFRTKIGMAIPVSKERENSTLSPSRPENKDPGLTDKLKQLQGKVKEYESSISICLQQITELEGQIGLLSAFILKMEAISPENFKHH</sequence>
<dbReference type="RefSeq" id="WP_148975318.1">
    <property type="nucleotide sequence ID" value="NZ_JBNIKT010000004.1"/>
</dbReference>
<gene>
    <name evidence="3" type="ORF">FZD51_13905</name>
</gene>
<comment type="caution">
    <text evidence="3">The sequence shown here is derived from an EMBL/GenBank/DDBJ whole genome shotgun (WGS) entry which is preliminary data.</text>
</comment>
<name>A0A5D4RDR7_9BACI</name>
<accession>A0A5D4RDR7</accession>
<evidence type="ECO:0000256" key="2">
    <source>
        <dbReference type="SAM" id="MobiDB-lite"/>
    </source>
</evidence>
<feature type="region of interest" description="Disordered" evidence="2">
    <location>
        <begin position="207"/>
        <end position="228"/>
    </location>
</feature>
<organism evidence="3 4">
    <name type="scientific">Bacillus infantis</name>
    <dbReference type="NCBI Taxonomy" id="324767"/>
    <lineage>
        <taxon>Bacteria</taxon>
        <taxon>Bacillati</taxon>
        <taxon>Bacillota</taxon>
        <taxon>Bacilli</taxon>
        <taxon>Bacillales</taxon>
        <taxon>Bacillaceae</taxon>
        <taxon>Bacillus</taxon>
    </lineage>
</organism>
<evidence type="ECO:0000313" key="4">
    <source>
        <dbReference type="Proteomes" id="UP000322139"/>
    </source>
</evidence>
<proteinExistence type="predicted"/>
<protein>
    <submittedName>
        <fullName evidence="3">Uncharacterized protein</fullName>
    </submittedName>
</protein>